<gene>
    <name evidence="1" type="ORF">CEXT_250291</name>
</gene>
<sequence>MLENGCSAVGLRSFTLQMQNPELNISKPLYRNNIDLSIPFGLKRRGVSHHLVTILTILFCAQSKLRWYKMGVVQEGLPYFTLQNLSFIYQYDYIKTAFLYKIYKCRSV</sequence>
<evidence type="ECO:0000313" key="1">
    <source>
        <dbReference type="EMBL" id="GIY21476.1"/>
    </source>
</evidence>
<comment type="caution">
    <text evidence="1">The sequence shown here is derived from an EMBL/GenBank/DDBJ whole genome shotgun (WGS) entry which is preliminary data.</text>
</comment>
<dbReference type="EMBL" id="BPLR01008023">
    <property type="protein sequence ID" value="GIY21476.1"/>
    <property type="molecule type" value="Genomic_DNA"/>
</dbReference>
<accession>A0AAV4RME5</accession>
<dbReference type="Proteomes" id="UP001054945">
    <property type="component" value="Unassembled WGS sequence"/>
</dbReference>
<proteinExistence type="predicted"/>
<keyword evidence="2" id="KW-1185">Reference proteome</keyword>
<reference evidence="1 2" key="1">
    <citation type="submission" date="2021-06" db="EMBL/GenBank/DDBJ databases">
        <title>Caerostris extrusa draft genome.</title>
        <authorList>
            <person name="Kono N."/>
            <person name="Arakawa K."/>
        </authorList>
    </citation>
    <scope>NUCLEOTIDE SEQUENCE [LARGE SCALE GENOMIC DNA]</scope>
</reference>
<dbReference type="AlphaFoldDB" id="A0AAV4RME5"/>
<evidence type="ECO:0000313" key="2">
    <source>
        <dbReference type="Proteomes" id="UP001054945"/>
    </source>
</evidence>
<protein>
    <submittedName>
        <fullName evidence="1">Uncharacterized protein</fullName>
    </submittedName>
</protein>
<name>A0AAV4RME5_CAEEX</name>
<organism evidence="1 2">
    <name type="scientific">Caerostris extrusa</name>
    <name type="common">Bark spider</name>
    <name type="synonym">Caerostris bankana</name>
    <dbReference type="NCBI Taxonomy" id="172846"/>
    <lineage>
        <taxon>Eukaryota</taxon>
        <taxon>Metazoa</taxon>
        <taxon>Ecdysozoa</taxon>
        <taxon>Arthropoda</taxon>
        <taxon>Chelicerata</taxon>
        <taxon>Arachnida</taxon>
        <taxon>Araneae</taxon>
        <taxon>Araneomorphae</taxon>
        <taxon>Entelegynae</taxon>
        <taxon>Araneoidea</taxon>
        <taxon>Araneidae</taxon>
        <taxon>Caerostris</taxon>
    </lineage>
</organism>